<keyword evidence="2" id="KW-0812">Transmembrane</keyword>
<evidence type="ECO:0000259" key="3">
    <source>
        <dbReference type="PROSITE" id="PS51724"/>
    </source>
</evidence>
<reference evidence="5" key="1">
    <citation type="journal article" date="2019" name="Int. J. Syst. Evol. Microbiol.">
        <title>The Global Catalogue of Microorganisms (GCM) 10K type strain sequencing project: providing services to taxonomists for standard genome sequencing and annotation.</title>
        <authorList>
            <consortium name="The Broad Institute Genomics Platform"/>
            <consortium name="The Broad Institute Genome Sequencing Center for Infectious Disease"/>
            <person name="Wu L."/>
            <person name="Ma J."/>
        </authorList>
    </citation>
    <scope>NUCLEOTIDE SEQUENCE [LARGE SCALE GENOMIC DNA]</scope>
    <source>
        <strain evidence="5">KCTC 42986</strain>
    </source>
</reference>
<proteinExistence type="predicted"/>
<feature type="region of interest" description="Disordered" evidence="1">
    <location>
        <begin position="104"/>
        <end position="145"/>
    </location>
</feature>
<feature type="region of interest" description="Disordered" evidence="1">
    <location>
        <begin position="163"/>
        <end position="280"/>
    </location>
</feature>
<feature type="domain" description="SPOR" evidence="3">
    <location>
        <begin position="277"/>
        <end position="355"/>
    </location>
</feature>
<feature type="compositionally biased region" description="Basic and acidic residues" evidence="1">
    <location>
        <begin position="170"/>
        <end position="210"/>
    </location>
</feature>
<feature type="transmembrane region" description="Helical" evidence="2">
    <location>
        <begin position="66"/>
        <end position="84"/>
    </location>
</feature>
<dbReference type="PANTHER" id="PTHR38687:SF1">
    <property type="entry name" value="CELL DIVISION PROTEIN DEDD"/>
    <property type="match status" value="1"/>
</dbReference>
<dbReference type="SUPFAM" id="SSF110997">
    <property type="entry name" value="Sporulation related repeat"/>
    <property type="match status" value="1"/>
</dbReference>
<keyword evidence="2" id="KW-1133">Transmembrane helix</keyword>
<name>A0ABV7F768_9BURK</name>
<dbReference type="EMBL" id="JBHRTP010000054">
    <property type="protein sequence ID" value="MFC3109546.1"/>
    <property type="molecule type" value="Genomic_DNA"/>
</dbReference>
<dbReference type="InterPro" id="IPR007730">
    <property type="entry name" value="SPOR-like_dom"/>
</dbReference>
<feature type="compositionally biased region" description="Basic and acidic residues" evidence="1">
    <location>
        <begin position="264"/>
        <end position="280"/>
    </location>
</feature>
<accession>A0ABV7F768</accession>
<sequence>MSLFSFLRKNKQGPVAAEGEFHSRAEQGSSIPRGRAKRNSRAGGADTDNDPLDPVLPEKKRARRRLVGAVALVLAVVIGLPMILDSEPKPLADDIAIEIPSKDKPAVPAVRRPSAASSAGLDRNEELLPSAAPSPSPSASASTKPIVPSTALVTGAAAVGAGALALTGKKPQDEIKATESRSSRDAANDTHAATKTESKTSPRPDAKPESKLVSQPVSKADSQPERKQAPTPKTEADIASKSDKPVKPQPDSSEAARANAILEGKADGNAHDAKPADKSSGKFVVQVAALASAEKVSELQGKLRDLGLKSHTQKVATQSGERIRVRLGPFASKEEADKVRARLSKAGLNGSLVPS</sequence>
<evidence type="ECO:0000256" key="1">
    <source>
        <dbReference type="SAM" id="MobiDB-lite"/>
    </source>
</evidence>
<organism evidence="4 5">
    <name type="scientific">Undibacterium arcticum</name>
    <dbReference type="NCBI Taxonomy" id="1762892"/>
    <lineage>
        <taxon>Bacteria</taxon>
        <taxon>Pseudomonadati</taxon>
        <taxon>Pseudomonadota</taxon>
        <taxon>Betaproteobacteria</taxon>
        <taxon>Burkholderiales</taxon>
        <taxon>Oxalobacteraceae</taxon>
        <taxon>Undibacterium</taxon>
    </lineage>
</organism>
<dbReference type="Gene3D" id="3.30.70.1070">
    <property type="entry name" value="Sporulation related repeat"/>
    <property type="match status" value="1"/>
</dbReference>
<dbReference type="InterPro" id="IPR052521">
    <property type="entry name" value="Cell_div_SPOR-domain"/>
</dbReference>
<feature type="transmembrane region" description="Helical" evidence="2">
    <location>
        <begin position="146"/>
        <end position="166"/>
    </location>
</feature>
<keyword evidence="5" id="KW-1185">Reference proteome</keyword>
<dbReference type="Proteomes" id="UP001595530">
    <property type="component" value="Unassembled WGS sequence"/>
</dbReference>
<feature type="compositionally biased region" description="Basic and acidic residues" evidence="1">
    <location>
        <begin position="222"/>
        <end position="246"/>
    </location>
</feature>
<feature type="compositionally biased region" description="Low complexity" evidence="1">
    <location>
        <begin position="106"/>
        <end position="119"/>
    </location>
</feature>
<evidence type="ECO:0000313" key="4">
    <source>
        <dbReference type="EMBL" id="MFC3109546.1"/>
    </source>
</evidence>
<gene>
    <name evidence="4" type="ORF">ACFOFO_16510</name>
</gene>
<protein>
    <submittedName>
        <fullName evidence="4">SPOR domain-containing protein</fullName>
    </submittedName>
</protein>
<feature type="compositionally biased region" description="Low complexity" evidence="1">
    <location>
        <begin position="129"/>
        <end position="142"/>
    </location>
</feature>
<dbReference type="InterPro" id="IPR036680">
    <property type="entry name" value="SPOR-like_sf"/>
</dbReference>
<keyword evidence="2" id="KW-0472">Membrane</keyword>
<evidence type="ECO:0000256" key="2">
    <source>
        <dbReference type="SAM" id="Phobius"/>
    </source>
</evidence>
<dbReference type="Pfam" id="PF05036">
    <property type="entry name" value="SPOR"/>
    <property type="match status" value="1"/>
</dbReference>
<dbReference type="RefSeq" id="WP_390325365.1">
    <property type="nucleotide sequence ID" value="NZ_JBHRTP010000054.1"/>
</dbReference>
<comment type="caution">
    <text evidence="4">The sequence shown here is derived from an EMBL/GenBank/DDBJ whole genome shotgun (WGS) entry which is preliminary data.</text>
</comment>
<dbReference type="PANTHER" id="PTHR38687">
    <property type="entry name" value="CELL DIVISION PROTEIN DEDD-RELATED"/>
    <property type="match status" value="1"/>
</dbReference>
<evidence type="ECO:0000313" key="5">
    <source>
        <dbReference type="Proteomes" id="UP001595530"/>
    </source>
</evidence>
<dbReference type="PROSITE" id="PS51724">
    <property type="entry name" value="SPOR"/>
    <property type="match status" value="1"/>
</dbReference>
<feature type="region of interest" description="Disordered" evidence="1">
    <location>
        <begin position="1"/>
        <end position="57"/>
    </location>
</feature>
<feature type="compositionally biased region" description="Polar residues" evidence="1">
    <location>
        <begin position="212"/>
        <end position="221"/>
    </location>
</feature>